<dbReference type="GO" id="GO:0036424">
    <property type="term" value="F:L-phosphoserine phosphatase activity"/>
    <property type="evidence" value="ECO:0007669"/>
    <property type="project" value="InterPro"/>
</dbReference>
<comment type="caution">
    <text evidence="12">The sequence shown here is derived from an EMBL/GenBank/DDBJ whole genome shotgun (WGS) entry which is preliminary data.</text>
</comment>
<dbReference type="InterPro" id="IPR023214">
    <property type="entry name" value="HAD_sf"/>
</dbReference>
<dbReference type="AlphaFoldDB" id="A0AAV5RGB2"/>
<dbReference type="EMBL" id="BTGC01000003">
    <property type="protein sequence ID" value="GMM49646.1"/>
    <property type="molecule type" value="Genomic_DNA"/>
</dbReference>
<dbReference type="NCBIfam" id="TIGR00338">
    <property type="entry name" value="serB"/>
    <property type="match status" value="1"/>
</dbReference>
<evidence type="ECO:0000256" key="7">
    <source>
        <dbReference type="ARBA" id="ARBA00022801"/>
    </source>
</evidence>
<feature type="active site" description="Nucleophile" evidence="11">
    <location>
        <position position="85"/>
    </location>
</feature>
<evidence type="ECO:0000313" key="12">
    <source>
        <dbReference type="EMBL" id="GMM49646.1"/>
    </source>
</evidence>
<dbReference type="PANTHER" id="PTHR43344:SF2">
    <property type="entry name" value="PHOSPHOSERINE PHOSPHATASE"/>
    <property type="match status" value="1"/>
</dbReference>
<dbReference type="Pfam" id="PF00702">
    <property type="entry name" value="Hydrolase"/>
    <property type="match status" value="1"/>
</dbReference>
<feature type="active site" description="Proton donor" evidence="11">
    <location>
        <position position="87"/>
    </location>
</feature>
<protein>
    <recommendedName>
        <fullName evidence="4">phosphoserine phosphatase</fullName>
        <ecNumber evidence="4">3.1.3.3</ecNumber>
    </recommendedName>
    <alternativeName>
        <fullName evidence="10">O-phosphoserine phosphohydrolase</fullName>
    </alternativeName>
</protein>
<name>A0AAV5RGB2_STABA</name>
<dbReference type="InterPro" id="IPR004469">
    <property type="entry name" value="PSP"/>
</dbReference>
<accession>A0AAV5RGB2</accession>
<dbReference type="NCBIfam" id="TIGR01488">
    <property type="entry name" value="HAD-SF-IB"/>
    <property type="match status" value="1"/>
</dbReference>
<evidence type="ECO:0000256" key="9">
    <source>
        <dbReference type="ARBA" id="ARBA00023299"/>
    </source>
</evidence>
<evidence type="ECO:0000256" key="4">
    <source>
        <dbReference type="ARBA" id="ARBA00012640"/>
    </source>
</evidence>
<dbReference type="GO" id="GO:0000287">
    <property type="term" value="F:magnesium ion binding"/>
    <property type="evidence" value="ECO:0007669"/>
    <property type="project" value="TreeGrafter"/>
</dbReference>
<dbReference type="SFLD" id="SFLDS00003">
    <property type="entry name" value="Haloacid_Dehalogenase"/>
    <property type="match status" value="1"/>
</dbReference>
<keyword evidence="9" id="KW-0718">Serine biosynthesis</keyword>
<evidence type="ECO:0000256" key="2">
    <source>
        <dbReference type="ARBA" id="ARBA00005135"/>
    </source>
</evidence>
<evidence type="ECO:0000256" key="1">
    <source>
        <dbReference type="ARBA" id="ARBA00001946"/>
    </source>
</evidence>
<dbReference type="InterPro" id="IPR036412">
    <property type="entry name" value="HAD-like_sf"/>
</dbReference>
<dbReference type="SFLD" id="SFLDF00029">
    <property type="entry name" value="phosphoserine_phosphatase"/>
    <property type="match status" value="1"/>
</dbReference>
<dbReference type="Gene3D" id="3.40.50.1000">
    <property type="entry name" value="HAD superfamily/HAD-like"/>
    <property type="match status" value="1"/>
</dbReference>
<comment type="cofactor">
    <cofactor evidence="1">
        <name>Mg(2+)</name>
        <dbReference type="ChEBI" id="CHEBI:18420"/>
    </cofactor>
</comment>
<comment type="similarity">
    <text evidence="3">Belongs to the HAD-like hydrolase superfamily. SerB family.</text>
</comment>
<sequence>MSTVVTLIAAEKFQGTEIADLEAFFKERNILISKVQEINDHVADFFTDDFLSDLAPEFSTYRNTNKVDLVVQPTANRQKKLAVFDMDSTLIINECIDLMAAKAGVEKQVAAITEQAMMGNLDFTASLTKRVALLKGIPVSIYKEVIEKITLTEGTKELCANLKRNNVKLAVVSGGFQPIVDWIKDLLGLDYAFANDLVDDGKTLAGVTAGRIVDGSMKAQLLREIAEKEGLTPEQAVAVGDGSNDLPMMGVAGFGIAWHAKPKVRKEAPSQLNSKSLNDVLYILGYN</sequence>
<reference evidence="12 13" key="1">
    <citation type="journal article" date="2023" name="Elife">
        <title>Identification of key yeast species and microbe-microbe interactions impacting larval growth of Drosophila in the wild.</title>
        <authorList>
            <person name="Mure A."/>
            <person name="Sugiura Y."/>
            <person name="Maeda R."/>
            <person name="Honda K."/>
            <person name="Sakurai N."/>
            <person name="Takahashi Y."/>
            <person name="Watada M."/>
            <person name="Katoh T."/>
            <person name="Gotoh A."/>
            <person name="Gotoh Y."/>
            <person name="Taniguchi I."/>
            <person name="Nakamura K."/>
            <person name="Hayashi T."/>
            <person name="Katayama T."/>
            <person name="Uemura T."/>
            <person name="Hattori Y."/>
        </authorList>
    </citation>
    <scope>NUCLEOTIDE SEQUENCE [LARGE SCALE GENOMIC DNA]</scope>
    <source>
        <strain evidence="12 13">SB-73</strain>
    </source>
</reference>
<proteinExistence type="inferred from homology"/>
<dbReference type="SFLD" id="SFLDG01137">
    <property type="entry name" value="C1.6.1:_Phosphoserine_Phosphat"/>
    <property type="match status" value="1"/>
</dbReference>
<dbReference type="GO" id="GO:0005737">
    <property type="term" value="C:cytoplasm"/>
    <property type="evidence" value="ECO:0007669"/>
    <property type="project" value="TreeGrafter"/>
</dbReference>
<dbReference type="EC" id="3.1.3.3" evidence="4"/>
<keyword evidence="13" id="KW-1185">Reference proteome</keyword>
<evidence type="ECO:0000256" key="10">
    <source>
        <dbReference type="ARBA" id="ARBA00031693"/>
    </source>
</evidence>
<dbReference type="InterPro" id="IPR050582">
    <property type="entry name" value="HAD-like_SerB"/>
</dbReference>
<organism evidence="12 13">
    <name type="scientific">Starmerella bacillaris</name>
    <name type="common">Yeast</name>
    <name type="synonym">Candida zemplinina</name>
    <dbReference type="NCBI Taxonomy" id="1247836"/>
    <lineage>
        <taxon>Eukaryota</taxon>
        <taxon>Fungi</taxon>
        <taxon>Dikarya</taxon>
        <taxon>Ascomycota</taxon>
        <taxon>Saccharomycotina</taxon>
        <taxon>Dipodascomycetes</taxon>
        <taxon>Dipodascales</taxon>
        <taxon>Trichomonascaceae</taxon>
        <taxon>Starmerella</taxon>
    </lineage>
</organism>
<evidence type="ECO:0000256" key="6">
    <source>
        <dbReference type="ARBA" id="ARBA00022723"/>
    </source>
</evidence>
<dbReference type="SFLD" id="SFLDG01136">
    <property type="entry name" value="C1.6:_Phosphoserine_Phosphatas"/>
    <property type="match status" value="1"/>
</dbReference>
<evidence type="ECO:0000256" key="8">
    <source>
        <dbReference type="ARBA" id="ARBA00022842"/>
    </source>
</evidence>
<keyword evidence="5" id="KW-0028">Amino-acid biosynthesis</keyword>
<dbReference type="PANTHER" id="PTHR43344">
    <property type="entry name" value="PHOSPHOSERINE PHOSPHATASE"/>
    <property type="match status" value="1"/>
</dbReference>
<dbReference type="Proteomes" id="UP001362899">
    <property type="component" value="Unassembled WGS sequence"/>
</dbReference>
<keyword evidence="8" id="KW-0460">Magnesium</keyword>
<dbReference type="SUPFAM" id="SSF56784">
    <property type="entry name" value="HAD-like"/>
    <property type="match status" value="1"/>
</dbReference>
<dbReference type="GO" id="GO:0006564">
    <property type="term" value="P:L-serine biosynthetic process"/>
    <property type="evidence" value="ECO:0007669"/>
    <property type="project" value="UniProtKB-KW"/>
</dbReference>
<evidence type="ECO:0000313" key="13">
    <source>
        <dbReference type="Proteomes" id="UP001362899"/>
    </source>
</evidence>
<comment type="pathway">
    <text evidence="2">Amino-acid biosynthesis; L-serine biosynthesis; L-serine from 3-phospho-D-glycerate: step 3/3.</text>
</comment>
<keyword evidence="7" id="KW-0378">Hydrolase</keyword>
<keyword evidence="6" id="KW-0479">Metal-binding</keyword>
<evidence type="ECO:0000256" key="5">
    <source>
        <dbReference type="ARBA" id="ARBA00022605"/>
    </source>
</evidence>
<dbReference type="CDD" id="cd07500">
    <property type="entry name" value="HAD_PSP"/>
    <property type="match status" value="1"/>
</dbReference>
<gene>
    <name evidence="12" type="ORF">DASB73_006040</name>
</gene>
<evidence type="ECO:0000256" key="3">
    <source>
        <dbReference type="ARBA" id="ARBA00009184"/>
    </source>
</evidence>
<evidence type="ECO:0000256" key="11">
    <source>
        <dbReference type="PIRSR" id="PIRSR604469-1"/>
    </source>
</evidence>